<dbReference type="PANTHER" id="PTHR21448">
    <property type="entry name" value="SMOOTH MUSCLE MYOSIN HEAVY CHAIN-RELATED"/>
    <property type="match status" value="1"/>
</dbReference>
<sequence>MAESKAVSFHSEVRALHKQLQISNKVKTRSEDELKDTAQTLAQLKDELQTTTKSYEGQLSMMSDHLAGMNEKLAQQKDEIDDLKTQLSSTKSSSKVSYNMNFYSYINYSIL</sequence>
<dbReference type="InterPro" id="IPR040024">
    <property type="entry name" value="PPP1R21"/>
</dbReference>
<dbReference type="GO" id="GO:0016020">
    <property type="term" value="C:membrane"/>
    <property type="evidence" value="ECO:0007669"/>
    <property type="project" value="TreeGrafter"/>
</dbReference>
<evidence type="ECO:0000259" key="2">
    <source>
        <dbReference type="Pfam" id="PF21636"/>
    </source>
</evidence>
<organism evidence="3 4">
    <name type="scientific">Pinctada imbricata</name>
    <name type="common">Atlantic pearl-oyster</name>
    <name type="synonym">Pinctada martensii</name>
    <dbReference type="NCBI Taxonomy" id="66713"/>
    <lineage>
        <taxon>Eukaryota</taxon>
        <taxon>Metazoa</taxon>
        <taxon>Spiralia</taxon>
        <taxon>Lophotrochozoa</taxon>
        <taxon>Mollusca</taxon>
        <taxon>Bivalvia</taxon>
        <taxon>Autobranchia</taxon>
        <taxon>Pteriomorphia</taxon>
        <taxon>Pterioida</taxon>
        <taxon>Pterioidea</taxon>
        <taxon>Pteriidae</taxon>
        <taxon>Pinctada</taxon>
    </lineage>
</organism>
<gene>
    <name evidence="3" type="ORF">FSP39_008209</name>
</gene>
<feature type="domain" description="Protein phosphatase 1 regulatory subunit 21 C-terminal" evidence="2">
    <location>
        <begin position="1"/>
        <end position="85"/>
    </location>
</feature>
<evidence type="ECO:0000313" key="4">
    <source>
        <dbReference type="Proteomes" id="UP001186944"/>
    </source>
</evidence>
<dbReference type="InterPro" id="IPR049372">
    <property type="entry name" value="PPP1R21_C"/>
</dbReference>
<feature type="coiled-coil region" evidence="1">
    <location>
        <begin position="27"/>
        <end position="93"/>
    </location>
</feature>
<dbReference type="Proteomes" id="UP001186944">
    <property type="component" value="Unassembled WGS sequence"/>
</dbReference>
<keyword evidence="4" id="KW-1185">Reference proteome</keyword>
<evidence type="ECO:0000313" key="3">
    <source>
        <dbReference type="EMBL" id="KAK3082538.1"/>
    </source>
</evidence>
<dbReference type="PANTHER" id="PTHR21448:SF0">
    <property type="entry name" value="PROTEIN PHOSPHATASE 1 REGULATORY SUBUNIT 21"/>
    <property type="match status" value="1"/>
</dbReference>
<dbReference type="GO" id="GO:0005769">
    <property type="term" value="C:early endosome"/>
    <property type="evidence" value="ECO:0007669"/>
    <property type="project" value="TreeGrafter"/>
</dbReference>
<reference evidence="3" key="1">
    <citation type="submission" date="2019-08" db="EMBL/GenBank/DDBJ databases">
        <title>The improved chromosome-level genome for the pearl oyster Pinctada fucata martensii using PacBio sequencing and Hi-C.</title>
        <authorList>
            <person name="Zheng Z."/>
        </authorList>
    </citation>
    <scope>NUCLEOTIDE SEQUENCE</scope>
    <source>
        <strain evidence="3">ZZ-2019</strain>
        <tissue evidence="3">Adductor muscle</tissue>
    </source>
</reference>
<dbReference type="SUPFAM" id="SSF58100">
    <property type="entry name" value="Bacterial hemolysins"/>
    <property type="match status" value="1"/>
</dbReference>
<dbReference type="Pfam" id="PF21636">
    <property type="entry name" value="PPP1R21_C"/>
    <property type="match status" value="1"/>
</dbReference>
<dbReference type="AlphaFoldDB" id="A0AA88XCS5"/>
<comment type="caution">
    <text evidence="3">The sequence shown here is derived from an EMBL/GenBank/DDBJ whole genome shotgun (WGS) entry which is preliminary data.</text>
</comment>
<evidence type="ECO:0000256" key="1">
    <source>
        <dbReference type="SAM" id="Coils"/>
    </source>
</evidence>
<name>A0AA88XCS5_PINIB</name>
<dbReference type="EMBL" id="VSWD01000170">
    <property type="protein sequence ID" value="KAK3082538.1"/>
    <property type="molecule type" value="Genomic_DNA"/>
</dbReference>
<proteinExistence type="predicted"/>
<keyword evidence="1" id="KW-0175">Coiled coil</keyword>
<accession>A0AA88XCS5</accession>
<protein>
    <recommendedName>
        <fullName evidence="2">Protein phosphatase 1 regulatory subunit 21 C-terminal domain-containing protein</fullName>
    </recommendedName>
</protein>